<keyword evidence="3" id="KW-1185">Reference proteome</keyword>
<comment type="caution">
    <text evidence="2">The sequence shown here is derived from an EMBL/GenBank/DDBJ whole genome shotgun (WGS) entry which is preliminary data.</text>
</comment>
<dbReference type="Proteomes" id="UP000299102">
    <property type="component" value="Unassembled WGS sequence"/>
</dbReference>
<sequence>MSAGPTGLLNSAILRFICIIEKERRWGRPKVKIQSSAGRAAGEGRRARKAPTVLELNGRLSCGAPARPPRPAPPPPDPEESRSALRIVSISSVWSVAP</sequence>
<feature type="region of interest" description="Disordered" evidence="1">
    <location>
        <begin position="34"/>
        <end position="83"/>
    </location>
</feature>
<evidence type="ECO:0000313" key="2">
    <source>
        <dbReference type="EMBL" id="GBP84284.1"/>
    </source>
</evidence>
<evidence type="ECO:0000313" key="3">
    <source>
        <dbReference type="Proteomes" id="UP000299102"/>
    </source>
</evidence>
<proteinExistence type="predicted"/>
<protein>
    <submittedName>
        <fullName evidence="2">Uncharacterized protein</fullName>
    </submittedName>
</protein>
<dbReference type="EMBL" id="BGZK01001669">
    <property type="protein sequence ID" value="GBP84284.1"/>
    <property type="molecule type" value="Genomic_DNA"/>
</dbReference>
<organism evidence="2 3">
    <name type="scientific">Eumeta variegata</name>
    <name type="common">Bagworm moth</name>
    <name type="synonym">Eumeta japonica</name>
    <dbReference type="NCBI Taxonomy" id="151549"/>
    <lineage>
        <taxon>Eukaryota</taxon>
        <taxon>Metazoa</taxon>
        <taxon>Ecdysozoa</taxon>
        <taxon>Arthropoda</taxon>
        <taxon>Hexapoda</taxon>
        <taxon>Insecta</taxon>
        <taxon>Pterygota</taxon>
        <taxon>Neoptera</taxon>
        <taxon>Endopterygota</taxon>
        <taxon>Lepidoptera</taxon>
        <taxon>Glossata</taxon>
        <taxon>Ditrysia</taxon>
        <taxon>Tineoidea</taxon>
        <taxon>Psychidae</taxon>
        <taxon>Oiketicinae</taxon>
        <taxon>Eumeta</taxon>
    </lineage>
</organism>
<gene>
    <name evidence="2" type="ORF">EVAR_56968_1</name>
</gene>
<reference evidence="2 3" key="1">
    <citation type="journal article" date="2019" name="Commun. Biol.">
        <title>The bagworm genome reveals a unique fibroin gene that provides high tensile strength.</title>
        <authorList>
            <person name="Kono N."/>
            <person name="Nakamura H."/>
            <person name="Ohtoshi R."/>
            <person name="Tomita M."/>
            <person name="Numata K."/>
            <person name="Arakawa K."/>
        </authorList>
    </citation>
    <scope>NUCLEOTIDE SEQUENCE [LARGE SCALE GENOMIC DNA]</scope>
</reference>
<evidence type="ECO:0000256" key="1">
    <source>
        <dbReference type="SAM" id="MobiDB-lite"/>
    </source>
</evidence>
<dbReference type="AlphaFoldDB" id="A0A4C1ZAX2"/>
<name>A0A4C1ZAX2_EUMVA</name>
<accession>A0A4C1ZAX2</accession>
<feature type="compositionally biased region" description="Pro residues" evidence="1">
    <location>
        <begin position="66"/>
        <end position="76"/>
    </location>
</feature>